<evidence type="ECO:0000313" key="2">
    <source>
        <dbReference type="Proteomes" id="UP000824881"/>
    </source>
</evidence>
<proteinExistence type="predicted"/>
<dbReference type="Proteomes" id="UP000824881">
    <property type="component" value="Unassembled WGS sequence"/>
</dbReference>
<accession>A0ACB7J7L3</accession>
<evidence type="ECO:0000313" key="1">
    <source>
        <dbReference type="EMBL" id="KAG9226046.1"/>
    </source>
</evidence>
<protein>
    <submittedName>
        <fullName evidence="1">Uncharacterized protein</fullName>
    </submittedName>
</protein>
<gene>
    <name evidence="1" type="ORF">CCMSSC00406_0008708</name>
</gene>
<comment type="caution">
    <text evidence="1">The sequence shown here is derived from an EMBL/GenBank/DDBJ whole genome shotgun (WGS) entry which is preliminary data.</text>
</comment>
<name>A0ACB7J7L3_PLECO</name>
<reference evidence="1 2" key="1">
    <citation type="journal article" date="2021" name="Appl. Environ. Microbiol.">
        <title>Genetic linkage and physical mapping for an oyster mushroom Pleurotus cornucopiae and QTL analysis for the trait cap color.</title>
        <authorList>
            <person name="Zhang Y."/>
            <person name="Gao W."/>
            <person name="Sonnenberg A."/>
            <person name="Chen Q."/>
            <person name="Zhang J."/>
            <person name="Huang C."/>
        </authorList>
    </citation>
    <scope>NUCLEOTIDE SEQUENCE [LARGE SCALE GENOMIC DNA]</scope>
    <source>
        <strain evidence="1">CCMSSC00406</strain>
    </source>
</reference>
<organism evidence="1 2">
    <name type="scientific">Pleurotus cornucopiae</name>
    <name type="common">Cornucopia mushroom</name>
    <dbReference type="NCBI Taxonomy" id="5321"/>
    <lineage>
        <taxon>Eukaryota</taxon>
        <taxon>Fungi</taxon>
        <taxon>Dikarya</taxon>
        <taxon>Basidiomycota</taxon>
        <taxon>Agaricomycotina</taxon>
        <taxon>Agaricomycetes</taxon>
        <taxon>Agaricomycetidae</taxon>
        <taxon>Agaricales</taxon>
        <taxon>Pleurotineae</taxon>
        <taxon>Pleurotaceae</taxon>
        <taxon>Pleurotus</taxon>
    </lineage>
</organism>
<keyword evidence="2" id="KW-1185">Reference proteome</keyword>
<sequence length="457" mass="50874">MSELVITPPPEYNYDEDLSSPMYSMCAGSSERVIQFEPFKRTGCPDCDWLYFTDHMTINLGSRVWGLHAPSYGLNGKVEGAVKFSGDRSHVEKVTVTLEGLLNTSVSQRGPGSGEYKVPVLSSTVQIYDSYADSTVEWTDEHVFSVDLPSEVMVQGVVSQLPPSFAAYYQNSSCEVSYRLRIDMARRGLRRHESKTISILYLPKTRPSEAPLISIPRPSRTLSDSPLCIFERVKTVALEPILPLDAKRLTKSPISTHSQKSVFVSPILLIAQPTLNLVYGALTHVLSWLQFSLPSPQCFSSGEPIPFTLSLVFPSDPFLASMYSKNIRIVLLKRVQLWRKGITEPIIRDTTLASAHLRYFNEYSEGITLLRGSIRAGAEGKESSWCVKGIAESQYILRVMINPPTHLYGHLPSFKHDEKLQITTDSWGTLERELASTGGTPTPALGLASCLRHVDEI</sequence>
<dbReference type="EMBL" id="WQMT02000002">
    <property type="protein sequence ID" value="KAG9226046.1"/>
    <property type="molecule type" value="Genomic_DNA"/>
</dbReference>